<organism evidence="11 12">
    <name type="scientific">Parashewanella curva</name>
    <dbReference type="NCBI Taxonomy" id="2338552"/>
    <lineage>
        <taxon>Bacteria</taxon>
        <taxon>Pseudomonadati</taxon>
        <taxon>Pseudomonadota</taxon>
        <taxon>Gammaproteobacteria</taxon>
        <taxon>Alteromonadales</taxon>
        <taxon>Shewanellaceae</taxon>
        <taxon>Parashewanella</taxon>
    </lineage>
</organism>
<evidence type="ECO:0000313" key="12">
    <source>
        <dbReference type="Proteomes" id="UP000281474"/>
    </source>
</evidence>
<dbReference type="InterPro" id="IPR006439">
    <property type="entry name" value="HAD-SF_hydro_IA"/>
</dbReference>
<dbReference type="InterPro" id="IPR041492">
    <property type="entry name" value="HAD_2"/>
</dbReference>
<dbReference type="NCBIfam" id="TIGR01449">
    <property type="entry name" value="PGP_bact"/>
    <property type="match status" value="1"/>
</dbReference>
<name>A0A3L8PVC1_9GAMM</name>
<evidence type="ECO:0000256" key="5">
    <source>
        <dbReference type="ARBA" id="ARBA00013078"/>
    </source>
</evidence>
<evidence type="ECO:0000256" key="1">
    <source>
        <dbReference type="ARBA" id="ARBA00000830"/>
    </source>
</evidence>
<feature type="active site" description="Nucleophile" evidence="10">
    <location>
        <position position="11"/>
    </location>
</feature>
<dbReference type="GO" id="GO:0046872">
    <property type="term" value="F:metal ion binding"/>
    <property type="evidence" value="ECO:0007669"/>
    <property type="project" value="UniProtKB-KW"/>
</dbReference>
<keyword evidence="9 10" id="KW-0119">Carbohydrate metabolism</keyword>
<keyword evidence="12" id="KW-1185">Reference proteome</keyword>
<dbReference type="SUPFAM" id="SSF56784">
    <property type="entry name" value="HAD-like"/>
    <property type="match status" value="1"/>
</dbReference>
<comment type="pathway">
    <text evidence="3 10">Organic acid metabolism; glycolate biosynthesis; glycolate from 2-phosphoglycolate: step 1/1.</text>
</comment>
<dbReference type="AlphaFoldDB" id="A0A3L8PVC1"/>
<dbReference type="RefSeq" id="WP_121839326.1">
    <property type="nucleotide sequence ID" value="NZ_ML014785.1"/>
</dbReference>
<keyword evidence="7 10" id="KW-0378">Hydrolase</keyword>
<dbReference type="Gene3D" id="1.10.150.240">
    <property type="entry name" value="Putative phosphatase, domain 2"/>
    <property type="match status" value="1"/>
</dbReference>
<evidence type="ECO:0000256" key="6">
    <source>
        <dbReference type="ARBA" id="ARBA00022723"/>
    </source>
</evidence>
<sequence length="225" mass="25054">MNRRFKAIAFDLDGTLVDSVPDLAAAINGMMMELNLELASEDQVRSWVGNGAEVLVQRAITWSIQRSPESSVLKEALAVFLRHYDLHLNQHSRLYPSVKATLSNLHKQGYQLAIVTNKPQQFIAPLLQAFGLDAYFSLIIGGDTLGRKKPDPLPLNHILQQWQLENSQLLMVGDSKNDILSAKSASIASIGLTYGYNYGEDIGLCGPDAVFDDFHHIENWVNTQF</sequence>
<dbReference type="EC" id="3.1.3.18" evidence="5 10"/>
<dbReference type="GO" id="GO:0046295">
    <property type="term" value="P:glycolate biosynthetic process"/>
    <property type="evidence" value="ECO:0007669"/>
    <property type="project" value="UniProtKB-UniRule"/>
</dbReference>
<evidence type="ECO:0000256" key="8">
    <source>
        <dbReference type="ARBA" id="ARBA00022842"/>
    </source>
</evidence>
<dbReference type="PRINTS" id="PR00413">
    <property type="entry name" value="HADHALOGNASE"/>
</dbReference>
<evidence type="ECO:0000256" key="9">
    <source>
        <dbReference type="ARBA" id="ARBA00023277"/>
    </source>
</evidence>
<comment type="catalytic activity">
    <reaction evidence="1 10">
        <text>2-phosphoglycolate + H2O = glycolate + phosphate</text>
        <dbReference type="Rhea" id="RHEA:14369"/>
        <dbReference type="ChEBI" id="CHEBI:15377"/>
        <dbReference type="ChEBI" id="CHEBI:29805"/>
        <dbReference type="ChEBI" id="CHEBI:43474"/>
        <dbReference type="ChEBI" id="CHEBI:58033"/>
        <dbReference type="EC" id="3.1.3.18"/>
    </reaction>
</comment>
<dbReference type="OrthoDB" id="9776368at2"/>
<comment type="caution">
    <text evidence="11">The sequence shown here is derived from an EMBL/GenBank/DDBJ whole genome shotgun (WGS) entry which is preliminary data.</text>
</comment>
<dbReference type="InterPro" id="IPR037512">
    <property type="entry name" value="PGPase_prok"/>
</dbReference>
<dbReference type="Proteomes" id="UP000281474">
    <property type="component" value="Unassembled WGS sequence"/>
</dbReference>
<evidence type="ECO:0000256" key="7">
    <source>
        <dbReference type="ARBA" id="ARBA00022801"/>
    </source>
</evidence>
<gene>
    <name evidence="11" type="ORF">D5018_12445</name>
</gene>
<dbReference type="HAMAP" id="MF_00495">
    <property type="entry name" value="GPH_hydrolase_bact"/>
    <property type="match status" value="1"/>
</dbReference>
<comment type="cofactor">
    <cofactor evidence="2 10">
        <name>Mg(2+)</name>
        <dbReference type="ChEBI" id="CHEBI:18420"/>
    </cofactor>
</comment>
<dbReference type="GO" id="GO:0006281">
    <property type="term" value="P:DNA repair"/>
    <property type="evidence" value="ECO:0007669"/>
    <property type="project" value="TreeGrafter"/>
</dbReference>
<dbReference type="EMBL" id="QZEI01000036">
    <property type="protein sequence ID" value="RLV59375.1"/>
    <property type="molecule type" value="Genomic_DNA"/>
</dbReference>
<dbReference type="InterPro" id="IPR036412">
    <property type="entry name" value="HAD-like_sf"/>
</dbReference>
<evidence type="ECO:0000256" key="10">
    <source>
        <dbReference type="HAMAP-Rule" id="MF_00495"/>
    </source>
</evidence>
<evidence type="ECO:0000256" key="3">
    <source>
        <dbReference type="ARBA" id="ARBA00004818"/>
    </source>
</evidence>
<feature type="binding site" evidence="10">
    <location>
        <position position="13"/>
    </location>
    <ligand>
        <name>Mg(2+)</name>
        <dbReference type="ChEBI" id="CHEBI:18420"/>
    </ligand>
</feature>
<dbReference type="InterPro" id="IPR050155">
    <property type="entry name" value="HAD-like_hydrolase_sf"/>
</dbReference>
<dbReference type="SFLD" id="SFLDG01129">
    <property type="entry name" value="C1.5:_HAD__Beta-PGM__Phosphata"/>
    <property type="match status" value="1"/>
</dbReference>
<evidence type="ECO:0000313" key="11">
    <source>
        <dbReference type="EMBL" id="RLV59375.1"/>
    </source>
</evidence>
<evidence type="ECO:0000256" key="4">
    <source>
        <dbReference type="ARBA" id="ARBA00006171"/>
    </source>
</evidence>
<dbReference type="CDD" id="cd16417">
    <property type="entry name" value="HAD_PGPase"/>
    <property type="match status" value="1"/>
</dbReference>
<dbReference type="GO" id="GO:0008967">
    <property type="term" value="F:phosphoglycolate phosphatase activity"/>
    <property type="evidence" value="ECO:0007669"/>
    <property type="project" value="UniProtKB-UniRule"/>
</dbReference>
<dbReference type="SFLD" id="SFLDS00003">
    <property type="entry name" value="Haloacid_Dehalogenase"/>
    <property type="match status" value="1"/>
</dbReference>
<dbReference type="SFLD" id="SFLDG01135">
    <property type="entry name" value="C1.5.6:_HAD__Beta-PGM__Phospha"/>
    <property type="match status" value="1"/>
</dbReference>
<dbReference type="GO" id="GO:0005975">
    <property type="term" value="P:carbohydrate metabolic process"/>
    <property type="evidence" value="ECO:0007669"/>
    <property type="project" value="InterPro"/>
</dbReference>
<dbReference type="InterPro" id="IPR023198">
    <property type="entry name" value="PGP-like_dom2"/>
</dbReference>
<reference evidence="11 12" key="1">
    <citation type="submission" date="2018-09" db="EMBL/GenBank/DDBJ databases">
        <title>Phylogeny of the Shewanellaceae, and recommendation for two new genera, Pseudoshewanella and Parashewanella.</title>
        <authorList>
            <person name="Wang G."/>
        </authorList>
    </citation>
    <scope>NUCLEOTIDE SEQUENCE [LARGE SCALE GENOMIC DNA]</scope>
    <source>
        <strain evidence="11 12">C51</strain>
    </source>
</reference>
<dbReference type="NCBIfam" id="TIGR01509">
    <property type="entry name" value="HAD-SF-IA-v3"/>
    <property type="match status" value="1"/>
</dbReference>
<protein>
    <recommendedName>
        <fullName evidence="5 10">Phosphoglycolate phosphatase</fullName>
        <shortName evidence="10">PGP</shortName>
        <shortName evidence="10">PGPase</shortName>
        <ecNumber evidence="5 10">3.1.3.18</ecNumber>
    </recommendedName>
</protein>
<proteinExistence type="inferred from homology"/>
<keyword evidence="8 10" id="KW-0460">Magnesium</keyword>
<dbReference type="NCBIfam" id="NF009695">
    <property type="entry name" value="PRK13222.1-2"/>
    <property type="match status" value="1"/>
</dbReference>
<dbReference type="PANTHER" id="PTHR43434:SF1">
    <property type="entry name" value="PHOSPHOGLYCOLATE PHOSPHATASE"/>
    <property type="match status" value="1"/>
</dbReference>
<evidence type="ECO:0000256" key="2">
    <source>
        <dbReference type="ARBA" id="ARBA00001946"/>
    </source>
</evidence>
<dbReference type="Gene3D" id="3.40.50.1000">
    <property type="entry name" value="HAD superfamily/HAD-like"/>
    <property type="match status" value="1"/>
</dbReference>
<comment type="function">
    <text evidence="10">Specifically catalyzes the dephosphorylation of 2-phosphoglycolate. Is involved in the dissimilation of the intracellular 2-phosphoglycolate formed during the DNA repair of 3'-phosphoglycolate ends, a major class of DNA lesions induced by oxidative stress.</text>
</comment>
<feature type="binding site" evidence="10">
    <location>
        <position position="174"/>
    </location>
    <ligand>
        <name>Mg(2+)</name>
        <dbReference type="ChEBI" id="CHEBI:18420"/>
    </ligand>
</feature>
<dbReference type="NCBIfam" id="TIGR01549">
    <property type="entry name" value="HAD-SF-IA-v1"/>
    <property type="match status" value="1"/>
</dbReference>
<dbReference type="InterPro" id="IPR023214">
    <property type="entry name" value="HAD_sf"/>
</dbReference>
<dbReference type="Pfam" id="PF13419">
    <property type="entry name" value="HAD_2"/>
    <property type="match status" value="1"/>
</dbReference>
<dbReference type="PANTHER" id="PTHR43434">
    <property type="entry name" value="PHOSPHOGLYCOLATE PHOSPHATASE"/>
    <property type="match status" value="1"/>
</dbReference>
<comment type="similarity">
    <text evidence="4 10">Belongs to the HAD-like hydrolase superfamily. CbbY/CbbZ/Gph/YieH family.</text>
</comment>
<dbReference type="UniPathway" id="UPA00865">
    <property type="reaction ID" value="UER00834"/>
</dbReference>
<feature type="binding site" evidence="10">
    <location>
        <position position="11"/>
    </location>
    <ligand>
        <name>Mg(2+)</name>
        <dbReference type="ChEBI" id="CHEBI:18420"/>
    </ligand>
</feature>
<dbReference type="GO" id="GO:0005829">
    <property type="term" value="C:cytosol"/>
    <property type="evidence" value="ECO:0007669"/>
    <property type="project" value="TreeGrafter"/>
</dbReference>
<keyword evidence="6 10" id="KW-0479">Metal-binding</keyword>
<dbReference type="FunFam" id="3.40.50.1000:FF:000022">
    <property type="entry name" value="Phosphoglycolate phosphatase"/>
    <property type="match status" value="1"/>
</dbReference>
<accession>A0A3L8PVC1</accession>